<keyword evidence="7 9" id="KW-0482">Metalloprotease</keyword>
<evidence type="ECO:0000313" key="12">
    <source>
        <dbReference type="EMBL" id="HEW45320.1"/>
    </source>
</evidence>
<dbReference type="InterPro" id="IPR001915">
    <property type="entry name" value="Peptidase_M48"/>
</dbReference>
<organism evidence="12">
    <name type="scientific">Hydrogenobacter sp</name>
    <dbReference type="NCBI Taxonomy" id="2152829"/>
    <lineage>
        <taxon>Bacteria</taxon>
        <taxon>Pseudomonadati</taxon>
        <taxon>Aquificota</taxon>
        <taxon>Aquificia</taxon>
        <taxon>Aquificales</taxon>
        <taxon>Aquificaceae</taxon>
        <taxon>Hydrogenobacter</taxon>
    </lineage>
</organism>
<gene>
    <name evidence="12" type="ORF">ENO47_01415</name>
</gene>
<keyword evidence="2" id="KW-0479">Metal-binding</keyword>
<evidence type="ECO:0000256" key="3">
    <source>
        <dbReference type="ARBA" id="ARBA00022737"/>
    </source>
</evidence>
<feature type="domain" description="Tetratricopeptide repeat protein 21A/21B fifth ARM repeats" evidence="11">
    <location>
        <begin position="285"/>
        <end position="371"/>
    </location>
</feature>
<dbReference type="PROSITE" id="PS50005">
    <property type="entry name" value="TPR"/>
    <property type="match status" value="2"/>
</dbReference>
<dbReference type="InterPro" id="IPR006311">
    <property type="entry name" value="TAT_signal"/>
</dbReference>
<comment type="cofactor">
    <cofactor evidence="9">
        <name>Zn(2+)</name>
        <dbReference type="ChEBI" id="CHEBI:29105"/>
    </cofactor>
    <text evidence="9">Binds 1 zinc ion per subunit.</text>
</comment>
<dbReference type="InterPro" id="IPR011990">
    <property type="entry name" value="TPR-like_helical_dom_sf"/>
</dbReference>
<feature type="repeat" description="TPR" evidence="8">
    <location>
        <begin position="275"/>
        <end position="308"/>
    </location>
</feature>
<dbReference type="Pfam" id="PF25064">
    <property type="entry name" value="ARM_TT21_5th"/>
    <property type="match status" value="1"/>
</dbReference>
<dbReference type="PANTHER" id="PTHR22726:SF1">
    <property type="entry name" value="METALLOENDOPEPTIDASE OMA1, MITOCHONDRIAL"/>
    <property type="match status" value="1"/>
</dbReference>
<dbReference type="PANTHER" id="PTHR22726">
    <property type="entry name" value="METALLOENDOPEPTIDASE OMA1"/>
    <property type="match status" value="1"/>
</dbReference>
<dbReference type="GO" id="GO:0016020">
    <property type="term" value="C:membrane"/>
    <property type="evidence" value="ECO:0007669"/>
    <property type="project" value="TreeGrafter"/>
</dbReference>
<evidence type="ECO:0000256" key="1">
    <source>
        <dbReference type="ARBA" id="ARBA00022670"/>
    </source>
</evidence>
<dbReference type="EMBL" id="DSFP01000022">
    <property type="protein sequence ID" value="HEW45320.1"/>
    <property type="molecule type" value="Genomic_DNA"/>
</dbReference>
<dbReference type="CDD" id="cd07333">
    <property type="entry name" value="M48C_bepA_like"/>
    <property type="match status" value="1"/>
</dbReference>
<dbReference type="GO" id="GO:0046872">
    <property type="term" value="F:metal ion binding"/>
    <property type="evidence" value="ECO:0007669"/>
    <property type="project" value="UniProtKB-KW"/>
</dbReference>
<evidence type="ECO:0000256" key="8">
    <source>
        <dbReference type="PROSITE-ProRule" id="PRU00339"/>
    </source>
</evidence>
<dbReference type="InterPro" id="IPR019734">
    <property type="entry name" value="TPR_rpt"/>
</dbReference>
<dbReference type="GO" id="GO:0051603">
    <property type="term" value="P:proteolysis involved in protein catabolic process"/>
    <property type="evidence" value="ECO:0007669"/>
    <property type="project" value="TreeGrafter"/>
</dbReference>
<evidence type="ECO:0000256" key="4">
    <source>
        <dbReference type="ARBA" id="ARBA00022801"/>
    </source>
</evidence>
<reference evidence="12" key="1">
    <citation type="journal article" date="2020" name="mSystems">
        <title>Genome- and Community-Level Interaction Insights into Carbon Utilization and Element Cycling Functions of Hydrothermarchaeota in Hydrothermal Sediment.</title>
        <authorList>
            <person name="Zhou Z."/>
            <person name="Liu Y."/>
            <person name="Xu W."/>
            <person name="Pan J."/>
            <person name="Luo Z.H."/>
            <person name="Li M."/>
        </authorList>
    </citation>
    <scope>NUCLEOTIDE SEQUENCE [LARGE SCALE GENOMIC DNA]</scope>
    <source>
        <strain evidence="12">SpSt-132</strain>
    </source>
</reference>
<evidence type="ECO:0000256" key="5">
    <source>
        <dbReference type="ARBA" id="ARBA00022803"/>
    </source>
</evidence>
<evidence type="ECO:0000256" key="6">
    <source>
        <dbReference type="ARBA" id="ARBA00022833"/>
    </source>
</evidence>
<dbReference type="Pfam" id="PF07719">
    <property type="entry name" value="TPR_2"/>
    <property type="match status" value="1"/>
</dbReference>
<feature type="repeat" description="TPR" evidence="8">
    <location>
        <begin position="377"/>
        <end position="410"/>
    </location>
</feature>
<keyword evidence="5 8" id="KW-0802">TPR repeat</keyword>
<evidence type="ECO:0000259" key="10">
    <source>
        <dbReference type="Pfam" id="PF01435"/>
    </source>
</evidence>
<comment type="similarity">
    <text evidence="9">Belongs to the peptidase M48 family.</text>
</comment>
<dbReference type="SUPFAM" id="SSF48452">
    <property type="entry name" value="TPR-like"/>
    <property type="match status" value="1"/>
</dbReference>
<feature type="domain" description="Peptidase M48" evidence="10">
    <location>
        <begin position="67"/>
        <end position="245"/>
    </location>
</feature>
<sequence>MLSRREFLKYGGSFAIISILPSCAEATTKRPFLNLLPEQKEIEIGRSYVPYAIEEFDGLYSDREIQSYVKNVGLSLTRVAERKLPYEFYVVNSSQVNAFALPGGPVMITRGLLLRLNSESELANVLAHELGHLNARHHARFLEKQFGLSLLLNIGALLLADKPYGQALLQFGQIGAGLLSLKFSREQEREADQYGLLYAYKAGYDPMGMIKVFEMFKAMEKGERAPEWLSTHPLPETRMAEAKRMIETLRPTGQFITDTQDFQVAKEKLLKTKPSFDEFDKGEKAFAKKDYNQASKHFQKAIELYPENYIARDYMAYILAMAGRLEEAERHSSLALRTMPDVFLTNYVHGYVKFAQREYQESLRYLQRANRLIPDHASTHYYLGRNYEALGQRQKAIEHYRIALELSQGKAPWAEDARERIRRL</sequence>
<accession>A0A7C2V2K9</accession>
<dbReference type="InterPro" id="IPR051156">
    <property type="entry name" value="Mito/Outer_Membr_Metalloprot"/>
</dbReference>
<evidence type="ECO:0000259" key="11">
    <source>
        <dbReference type="Pfam" id="PF25064"/>
    </source>
</evidence>
<evidence type="ECO:0000256" key="2">
    <source>
        <dbReference type="ARBA" id="ARBA00022723"/>
    </source>
</evidence>
<dbReference type="AlphaFoldDB" id="A0A7C2V2K9"/>
<keyword evidence="3" id="KW-0677">Repeat</keyword>
<dbReference type="InterPro" id="IPR056835">
    <property type="entry name" value="ARM_TT21_5th"/>
</dbReference>
<comment type="caution">
    <text evidence="12">The sequence shown here is derived from an EMBL/GenBank/DDBJ whole genome shotgun (WGS) entry which is preliminary data.</text>
</comment>
<evidence type="ECO:0000256" key="7">
    <source>
        <dbReference type="ARBA" id="ARBA00023049"/>
    </source>
</evidence>
<proteinExistence type="inferred from homology"/>
<keyword evidence="1 9" id="KW-0645">Protease</keyword>
<dbReference type="SMART" id="SM00028">
    <property type="entry name" value="TPR"/>
    <property type="match status" value="4"/>
</dbReference>
<dbReference type="Pfam" id="PF01435">
    <property type="entry name" value="Peptidase_M48"/>
    <property type="match status" value="1"/>
</dbReference>
<dbReference type="PROSITE" id="PS51318">
    <property type="entry name" value="TAT"/>
    <property type="match status" value="1"/>
</dbReference>
<dbReference type="Gene3D" id="1.25.40.10">
    <property type="entry name" value="Tetratricopeptide repeat domain"/>
    <property type="match status" value="1"/>
</dbReference>
<keyword evidence="6 9" id="KW-0862">Zinc</keyword>
<dbReference type="Gene3D" id="3.30.2010.10">
    <property type="entry name" value="Metalloproteases ('zincins'), catalytic domain"/>
    <property type="match status" value="1"/>
</dbReference>
<keyword evidence="4 9" id="KW-0378">Hydrolase</keyword>
<name>A0A7C2V2K9_9AQUI</name>
<evidence type="ECO:0000256" key="9">
    <source>
        <dbReference type="RuleBase" id="RU003983"/>
    </source>
</evidence>
<protein>
    <submittedName>
        <fullName evidence="12">Tetratricopeptide repeat protein</fullName>
    </submittedName>
</protein>
<dbReference type="InterPro" id="IPR013105">
    <property type="entry name" value="TPR_2"/>
</dbReference>
<dbReference type="GO" id="GO:0004222">
    <property type="term" value="F:metalloendopeptidase activity"/>
    <property type="evidence" value="ECO:0007669"/>
    <property type="project" value="InterPro"/>
</dbReference>